<accession>A0A927CAB0</accession>
<dbReference type="PROSITE" id="PS50893">
    <property type="entry name" value="ABC_TRANSPORTER_2"/>
    <property type="match status" value="1"/>
</dbReference>
<dbReference type="CDD" id="cd03230">
    <property type="entry name" value="ABC_DR_subfamily_A"/>
    <property type="match status" value="1"/>
</dbReference>
<keyword evidence="3" id="KW-0547">Nucleotide-binding</keyword>
<feature type="domain" description="ABC transporter" evidence="6">
    <location>
        <begin position="4"/>
        <end position="249"/>
    </location>
</feature>
<keyword evidence="8" id="KW-1185">Reference proteome</keyword>
<dbReference type="InterPro" id="IPR003593">
    <property type="entry name" value="AAA+_ATPase"/>
</dbReference>
<dbReference type="Pfam" id="PF13732">
    <property type="entry name" value="DrrA1-3_C"/>
    <property type="match status" value="1"/>
</dbReference>
<dbReference type="InterPro" id="IPR003439">
    <property type="entry name" value="ABC_transporter-like_ATP-bd"/>
</dbReference>
<evidence type="ECO:0000313" key="8">
    <source>
        <dbReference type="Proteomes" id="UP000639396"/>
    </source>
</evidence>
<dbReference type="AlphaFoldDB" id="A0A927CAB0"/>
<sequence>MNLLEVQGLVKKFGSAIAVNEISFTIKEGHCVALLGPNGAGKTTALKMMAGLLQPSSGTIRFGAGPAASDTPANETPATLRPVSGSTSDIRSIIGFLPQYPSFYNWMSGREYLIFSGRLARMSKQEAAGRADRMLETVGLKDAAKKRIGGYSGGMKQRLGIAQALIHRPRLLLLDEPVSALDPIGRREVLDMIRSIQKETTVLFSTHVLHDAEEVCSDIMIMNKGRIVVSGTLDEVRREYSDPVIRVQSELPVDDHVERWSRLECVRDVEAGRYEAKITVSGLPEARAVLWEDLLVSQVPVTRFEAGRTTLEELFMKAVRE</sequence>
<evidence type="ECO:0000259" key="6">
    <source>
        <dbReference type="PROSITE" id="PS50893"/>
    </source>
</evidence>
<dbReference type="PANTHER" id="PTHR43335:SF11">
    <property type="entry name" value="ABC TRANSPORTER RELATED"/>
    <property type="match status" value="1"/>
</dbReference>
<evidence type="ECO:0000256" key="2">
    <source>
        <dbReference type="ARBA" id="ARBA00022448"/>
    </source>
</evidence>
<gene>
    <name evidence="7" type="ORF">IDH45_20365</name>
</gene>
<dbReference type="InterPro" id="IPR027417">
    <property type="entry name" value="P-loop_NTPase"/>
</dbReference>
<dbReference type="PROSITE" id="PS00211">
    <property type="entry name" value="ABC_TRANSPORTER_1"/>
    <property type="match status" value="1"/>
</dbReference>
<protein>
    <submittedName>
        <fullName evidence="7">ABC transporter ATP-binding protein</fullName>
    </submittedName>
</protein>
<keyword evidence="4 7" id="KW-0067">ATP-binding</keyword>
<proteinExistence type="inferred from homology"/>
<evidence type="ECO:0000256" key="4">
    <source>
        <dbReference type="ARBA" id="ARBA00022840"/>
    </source>
</evidence>
<dbReference type="GO" id="GO:0005524">
    <property type="term" value="F:ATP binding"/>
    <property type="evidence" value="ECO:0007669"/>
    <property type="project" value="UniProtKB-KW"/>
</dbReference>
<comment type="similarity">
    <text evidence="1">Belongs to the ABC transporter superfamily.</text>
</comment>
<dbReference type="RefSeq" id="WP_190929963.1">
    <property type="nucleotide sequence ID" value="NZ_JACXJA010000028.1"/>
</dbReference>
<dbReference type="SUPFAM" id="SSF52540">
    <property type="entry name" value="P-loop containing nucleoside triphosphate hydrolases"/>
    <property type="match status" value="1"/>
</dbReference>
<evidence type="ECO:0000256" key="1">
    <source>
        <dbReference type="ARBA" id="ARBA00005417"/>
    </source>
</evidence>
<dbReference type="GO" id="GO:0016887">
    <property type="term" value="F:ATP hydrolysis activity"/>
    <property type="evidence" value="ECO:0007669"/>
    <property type="project" value="InterPro"/>
</dbReference>
<dbReference type="PANTHER" id="PTHR43335">
    <property type="entry name" value="ABC TRANSPORTER, ATP-BINDING PROTEIN"/>
    <property type="match status" value="1"/>
</dbReference>
<comment type="caution">
    <text evidence="7">The sequence shown here is derived from an EMBL/GenBank/DDBJ whole genome shotgun (WGS) entry which is preliminary data.</text>
</comment>
<dbReference type="SMART" id="SM00382">
    <property type="entry name" value="AAA"/>
    <property type="match status" value="1"/>
</dbReference>
<feature type="region of interest" description="Disordered" evidence="5">
    <location>
        <begin position="64"/>
        <end position="83"/>
    </location>
</feature>
<dbReference type="InterPro" id="IPR017871">
    <property type="entry name" value="ABC_transporter-like_CS"/>
</dbReference>
<organism evidence="7 8">
    <name type="scientific">Paenibacillus oceani</name>
    <dbReference type="NCBI Taxonomy" id="2772510"/>
    <lineage>
        <taxon>Bacteria</taxon>
        <taxon>Bacillati</taxon>
        <taxon>Bacillota</taxon>
        <taxon>Bacilli</taxon>
        <taxon>Bacillales</taxon>
        <taxon>Paenibacillaceae</taxon>
        <taxon>Paenibacillus</taxon>
    </lineage>
</organism>
<evidence type="ECO:0000256" key="5">
    <source>
        <dbReference type="SAM" id="MobiDB-lite"/>
    </source>
</evidence>
<dbReference type="Pfam" id="PF00005">
    <property type="entry name" value="ABC_tran"/>
    <property type="match status" value="1"/>
</dbReference>
<dbReference type="Gene3D" id="3.40.50.300">
    <property type="entry name" value="P-loop containing nucleotide triphosphate hydrolases"/>
    <property type="match status" value="1"/>
</dbReference>
<dbReference type="EMBL" id="JACXJA010000028">
    <property type="protein sequence ID" value="MBD2864343.1"/>
    <property type="molecule type" value="Genomic_DNA"/>
</dbReference>
<dbReference type="Proteomes" id="UP000639396">
    <property type="component" value="Unassembled WGS sequence"/>
</dbReference>
<reference evidence="7" key="1">
    <citation type="submission" date="2020-09" db="EMBL/GenBank/DDBJ databases">
        <title>A novel bacterium of genus Paenibacillus, isolated from South China Sea.</title>
        <authorList>
            <person name="Huang H."/>
            <person name="Mo K."/>
            <person name="Hu Y."/>
        </authorList>
    </citation>
    <scope>NUCLEOTIDE SEQUENCE</scope>
    <source>
        <strain evidence="7">IB182363</strain>
    </source>
</reference>
<evidence type="ECO:0000313" key="7">
    <source>
        <dbReference type="EMBL" id="MBD2864343.1"/>
    </source>
</evidence>
<keyword evidence="2" id="KW-0813">Transport</keyword>
<dbReference type="InterPro" id="IPR025302">
    <property type="entry name" value="DrrA1/2-like_C"/>
</dbReference>
<name>A0A927CAB0_9BACL</name>
<evidence type="ECO:0000256" key="3">
    <source>
        <dbReference type="ARBA" id="ARBA00022741"/>
    </source>
</evidence>